<name>A0A9P9BSU6_9PEZI</name>
<dbReference type="InterPro" id="IPR002129">
    <property type="entry name" value="PyrdxlP-dep_de-COase"/>
</dbReference>
<accession>A0A9P9BSU6</accession>
<dbReference type="GO" id="GO:0019752">
    <property type="term" value="P:carboxylic acid metabolic process"/>
    <property type="evidence" value="ECO:0007669"/>
    <property type="project" value="InterPro"/>
</dbReference>
<sequence>MAADDRIQTSLSRADEAQDLINAVSKLLIGFIRTADESAPSRAEGRPTDAGERNTLVQLHKPSELLEKLAFSLPTGNGVGKDGLLETIGSVLEYSVNTWDQGFMDKLYSSTNPVGVVSELVLAVLNTNAHVYNVSPTLTLIEKTTARQLAKLFGFEGPRAGGVTCQGGSSSNLTSLIIARNALYPETKAGGNVASGQLFAIFTSAHGHYSVEKAATIAGFGAAAVFKVPVDAEGRMGPASLREKVLEAKRQGRTPLYVNATAGTTVLGSYDPFVLIAAVCREFGMWLHIDGSWGGSAIFSAKYRRRLEGTKYADSVTVNPHKMMNVPLTCSFLLTNDLAVFKKANTLPAGYLFHGDDDDDEEDGGSEVEQQDTYWDLADLTLQCGRRADSFKLAMAWVYYGAAGFEQQVDHAFEMAQYLADLVKAAPDFRLVSRDPPPCLQVCFYYTPGGVLLGERHADNTTSVATESSDELERASKENSRRTAAMVKKLVSRGFMIDYAPGPYGQFFRAVVNCQTLKSTVDGLLKSLSDIGPDVVGQQANSVPTP</sequence>
<comment type="caution">
    <text evidence="8">The sequence shown here is derived from an EMBL/GenBank/DDBJ whole genome shotgun (WGS) entry which is preliminary data.</text>
</comment>
<keyword evidence="4 6" id="KW-0663">Pyridoxal phosphate</keyword>
<dbReference type="GeneID" id="70192154"/>
<protein>
    <submittedName>
        <fullName evidence="8">Glutamate decarboxylase</fullName>
    </submittedName>
</protein>
<evidence type="ECO:0000256" key="3">
    <source>
        <dbReference type="ARBA" id="ARBA00022793"/>
    </source>
</evidence>
<dbReference type="GO" id="GO:0030170">
    <property type="term" value="F:pyridoxal phosphate binding"/>
    <property type="evidence" value="ECO:0007669"/>
    <property type="project" value="InterPro"/>
</dbReference>
<dbReference type="InterPro" id="IPR015424">
    <property type="entry name" value="PyrdxlP-dep_Trfase"/>
</dbReference>
<evidence type="ECO:0000313" key="9">
    <source>
        <dbReference type="Proteomes" id="UP000756346"/>
    </source>
</evidence>
<dbReference type="SUPFAM" id="SSF53383">
    <property type="entry name" value="PLP-dependent transferases"/>
    <property type="match status" value="1"/>
</dbReference>
<dbReference type="OrthoDB" id="392571at2759"/>
<comment type="cofactor">
    <cofactor evidence="1 6 7">
        <name>pyridoxal 5'-phosphate</name>
        <dbReference type="ChEBI" id="CHEBI:597326"/>
    </cofactor>
</comment>
<evidence type="ECO:0000256" key="5">
    <source>
        <dbReference type="ARBA" id="ARBA00023239"/>
    </source>
</evidence>
<reference evidence="8" key="1">
    <citation type="journal article" date="2021" name="Nat. Commun.">
        <title>Genetic determinants of endophytism in the Arabidopsis root mycobiome.</title>
        <authorList>
            <person name="Mesny F."/>
            <person name="Miyauchi S."/>
            <person name="Thiergart T."/>
            <person name="Pickel B."/>
            <person name="Atanasova L."/>
            <person name="Karlsson M."/>
            <person name="Huettel B."/>
            <person name="Barry K.W."/>
            <person name="Haridas S."/>
            <person name="Chen C."/>
            <person name="Bauer D."/>
            <person name="Andreopoulos W."/>
            <person name="Pangilinan J."/>
            <person name="LaButti K."/>
            <person name="Riley R."/>
            <person name="Lipzen A."/>
            <person name="Clum A."/>
            <person name="Drula E."/>
            <person name="Henrissat B."/>
            <person name="Kohler A."/>
            <person name="Grigoriev I.V."/>
            <person name="Martin F.M."/>
            <person name="Hacquard S."/>
        </authorList>
    </citation>
    <scope>NUCLEOTIDE SEQUENCE</scope>
    <source>
        <strain evidence="8">MPI-CAGE-CH-0230</strain>
    </source>
</reference>
<feature type="modified residue" description="N6-(pyridoxal phosphate)lysine" evidence="6">
    <location>
        <position position="322"/>
    </location>
</feature>
<proteinExistence type="inferred from homology"/>
<evidence type="ECO:0000256" key="2">
    <source>
        <dbReference type="ARBA" id="ARBA00009533"/>
    </source>
</evidence>
<dbReference type="Gene3D" id="3.90.1150.170">
    <property type="match status" value="1"/>
</dbReference>
<keyword evidence="5 7" id="KW-0456">Lyase</keyword>
<keyword evidence="9" id="KW-1185">Reference proteome</keyword>
<dbReference type="PANTHER" id="PTHR45677:SF8">
    <property type="entry name" value="CYSTEINE SULFINIC ACID DECARBOXYLASE"/>
    <property type="match status" value="1"/>
</dbReference>
<evidence type="ECO:0000256" key="7">
    <source>
        <dbReference type="RuleBase" id="RU000382"/>
    </source>
</evidence>
<keyword evidence="3" id="KW-0210">Decarboxylase</keyword>
<evidence type="ECO:0000256" key="1">
    <source>
        <dbReference type="ARBA" id="ARBA00001933"/>
    </source>
</evidence>
<dbReference type="Pfam" id="PF00282">
    <property type="entry name" value="Pyridoxal_deC"/>
    <property type="match status" value="1"/>
</dbReference>
<dbReference type="Proteomes" id="UP000756346">
    <property type="component" value="Unassembled WGS sequence"/>
</dbReference>
<evidence type="ECO:0000256" key="6">
    <source>
        <dbReference type="PIRSR" id="PIRSR602129-50"/>
    </source>
</evidence>
<dbReference type="PANTHER" id="PTHR45677">
    <property type="entry name" value="GLUTAMATE DECARBOXYLASE-RELATED"/>
    <property type="match status" value="1"/>
</dbReference>
<dbReference type="RefSeq" id="XP_046011474.1">
    <property type="nucleotide sequence ID" value="XM_046162608.1"/>
</dbReference>
<dbReference type="EMBL" id="JAGTJQ010000006">
    <property type="protein sequence ID" value="KAH7029186.1"/>
    <property type="molecule type" value="Genomic_DNA"/>
</dbReference>
<dbReference type="GO" id="GO:0016831">
    <property type="term" value="F:carboxy-lyase activity"/>
    <property type="evidence" value="ECO:0007669"/>
    <property type="project" value="UniProtKB-KW"/>
</dbReference>
<evidence type="ECO:0000256" key="4">
    <source>
        <dbReference type="ARBA" id="ARBA00022898"/>
    </source>
</evidence>
<gene>
    <name evidence="8" type="ORF">B0I36DRAFT_432031</name>
</gene>
<dbReference type="Gene3D" id="3.40.640.10">
    <property type="entry name" value="Type I PLP-dependent aspartate aminotransferase-like (Major domain)"/>
    <property type="match status" value="1"/>
</dbReference>
<evidence type="ECO:0000313" key="8">
    <source>
        <dbReference type="EMBL" id="KAH7029186.1"/>
    </source>
</evidence>
<dbReference type="GO" id="GO:0005737">
    <property type="term" value="C:cytoplasm"/>
    <property type="evidence" value="ECO:0007669"/>
    <property type="project" value="TreeGrafter"/>
</dbReference>
<dbReference type="InterPro" id="IPR015421">
    <property type="entry name" value="PyrdxlP-dep_Trfase_major"/>
</dbReference>
<dbReference type="AlphaFoldDB" id="A0A9P9BSU6"/>
<comment type="similarity">
    <text evidence="2 7">Belongs to the group II decarboxylase family.</text>
</comment>
<organism evidence="8 9">
    <name type="scientific">Microdochium trichocladiopsis</name>
    <dbReference type="NCBI Taxonomy" id="1682393"/>
    <lineage>
        <taxon>Eukaryota</taxon>
        <taxon>Fungi</taxon>
        <taxon>Dikarya</taxon>
        <taxon>Ascomycota</taxon>
        <taxon>Pezizomycotina</taxon>
        <taxon>Sordariomycetes</taxon>
        <taxon>Xylariomycetidae</taxon>
        <taxon>Xylariales</taxon>
        <taxon>Microdochiaceae</taxon>
        <taxon>Microdochium</taxon>
    </lineage>
</organism>